<proteinExistence type="predicted"/>
<protein>
    <recommendedName>
        <fullName evidence="1">Tle cognate immunity protein 4 C-terminal domain-containing protein</fullName>
    </recommendedName>
</protein>
<keyword evidence="3" id="KW-1185">Reference proteome</keyword>
<name>A0A6M2B9G7_9GAMM</name>
<evidence type="ECO:0000259" key="1">
    <source>
        <dbReference type="Pfam" id="PF18426"/>
    </source>
</evidence>
<gene>
    <name evidence="2" type="ORF">GW579_23235</name>
</gene>
<dbReference type="AlphaFoldDB" id="A0A6M2B9G7"/>
<dbReference type="RefSeq" id="WP_165062132.1">
    <property type="nucleotide sequence ID" value="NZ_JAADJS010000009.1"/>
</dbReference>
<dbReference type="Pfam" id="PF18426">
    <property type="entry name" value="Tli4_C"/>
    <property type="match status" value="1"/>
</dbReference>
<feature type="domain" description="Tle cognate immunity protein 4 C-terminal" evidence="1">
    <location>
        <begin position="3"/>
        <end position="26"/>
    </location>
</feature>
<comment type="caution">
    <text evidence="2">The sequence shown here is derived from an EMBL/GenBank/DDBJ whole genome shotgun (WGS) entry which is preliminary data.</text>
</comment>
<dbReference type="EMBL" id="JAADJS010000009">
    <property type="protein sequence ID" value="NGX89996.1"/>
    <property type="molecule type" value="Genomic_DNA"/>
</dbReference>
<evidence type="ECO:0000313" key="3">
    <source>
        <dbReference type="Proteomes" id="UP000476696"/>
    </source>
</evidence>
<dbReference type="Proteomes" id="UP000476696">
    <property type="component" value="Unassembled WGS sequence"/>
</dbReference>
<accession>A0A6M2B9G7</accession>
<reference evidence="2 3" key="1">
    <citation type="submission" date="2020-03" db="EMBL/GenBank/DDBJ databases">
        <title>Rahnella aceri sp. nov., isoated from traditional Jeju Makgeolli.</title>
        <authorList>
            <person name="Kim I.S."/>
            <person name="Jeon D."/>
        </authorList>
    </citation>
    <scope>NUCLEOTIDE SEQUENCE [LARGE SCALE GENOMIC DNA]</scope>
    <source>
        <strain evidence="2 3">Lac-M11</strain>
    </source>
</reference>
<organism evidence="2 3">
    <name type="scientific">Rahnella contaminans</name>
    <dbReference type="NCBI Taxonomy" id="2703882"/>
    <lineage>
        <taxon>Bacteria</taxon>
        <taxon>Pseudomonadati</taxon>
        <taxon>Pseudomonadota</taxon>
        <taxon>Gammaproteobacteria</taxon>
        <taxon>Enterobacterales</taxon>
        <taxon>Yersiniaceae</taxon>
        <taxon>Rahnella</taxon>
    </lineage>
</organism>
<evidence type="ECO:0000313" key="2">
    <source>
        <dbReference type="EMBL" id="NGX89996.1"/>
    </source>
</evidence>
<sequence length="29" mass="3406">MKHSPYNQDEIISSWDAISQTLRVRPSVF</sequence>
<dbReference type="InterPro" id="IPR041290">
    <property type="entry name" value="Tli4_C"/>
</dbReference>